<gene>
    <name evidence="1" type="ORF">CC80DRAFT_488148</name>
</gene>
<dbReference type="Proteomes" id="UP000800035">
    <property type="component" value="Unassembled WGS sequence"/>
</dbReference>
<sequence>MAFNDCDCIREYLARYPSHKVGFVVYRLTYKDDTEWAKFMDHLNAITRKKLERTSDDDLFASIDWSVQDDPSLDGLDTDQVRERFQQWVKDDSAGYDRKAASDVYPRHMACVAVDQSHVDMVLQDISSSDANYRPQAFVQLVSINRREYINDRKRDGYMFPDLRSLFPRIYSLLEAPGWESAYRDCM</sequence>
<accession>A0A6A5UDB0</accession>
<evidence type="ECO:0000313" key="1">
    <source>
        <dbReference type="EMBL" id="KAF1961712.1"/>
    </source>
</evidence>
<proteinExistence type="predicted"/>
<dbReference type="EMBL" id="ML976980">
    <property type="protein sequence ID" value="KAF1961712.1"/>
    <property type="molecule type" value="Genomic_DNA"/>
</dbReference>
<evidence type="ECO:0000313" key="2">
    <source>
        <dbReference type="Proteomes" id="UP000800035"/>
    </source>
</evidence>
<protein>
    <submittedName>
        <fullName evidence="1">Uncharacterized protein</fullName>
    </submittedName>
</protein>
<dbReference type="AlphaFoldDB" id="A0A6A5UDB0"/>
<reference evidence="1" key="1">
    <citation type="journal article" date="2020" name="Stud. Mycol.">
        <title>101 Dothideomycetes genomes: a test case for predicting lifestyles and emergence of pathogens.</title>
        <authorList>
            <person name="Haridas S."/>
            <person name="Albert R."/>
            <person name="Binder M."/>
            <person name="Bloem J."/>
            <person name="Labutti K."/>
            <person name="Salamov A."/>
            <person name="Andreopoulos B."/>
            <person name="Baker S."/>
            <person name="Barry K."/>
            <person name="Bills G."/>
            <person name="Bluhm B."/>
            <person name="Cannon C."/>
            <person name="Castanera R."/>
            <person name="Culley D."/>
            <person name="Daum C."/>
            <person name="Ezra D."/>
            <person name="Gonzalez J."/>
            <person name="Henrissat B."/>
            <person name="Kuo A."/>
            <person name="Liang C."/>
            <person name="Lipzen A."/>
            <person name="Lutzoni F."/>
            <person name="Magnuson J."/>
            <person name="Mondo S."/>
            <person name="Nolan M."/>
            <person name="Ohm R."/>
            <person name="Pangilinan J."/>
            <person name="Park H.-J."/>
            <person name="Ramirez L."/>
            <person name="Alfaro M."/>
            <person name="Sun H."/>
            <person name="Tritt A."/>
            <person name="Yoshinaga Y."/>
            <person name="Zwiers L.-H."/>
            <person name="Turgeon B."/>
            <person name="Goodwin S."/>
            <person name="Spatafora J."/>
            <person name="Crous P."/>
            <person name="Grigoriev I."/>
        </authorList>
    </citation>
    <scope>NUCLEOTIDE SEQUENCE</scope>
    <source>
        <strain evidence="1">CBS 675.92</strain>
    </source>
</reference>
<name>A0A6A5UDB0_9PLEO</name>
<dbReference type="OrthoDB" id="4424523at2759"/>
<keyword evidence="2" id="KW-1185">Reference proteome</keyword>
<organism evidence="1 2">
    <name type="scientific">Byssothecium circinans</name>
    <dbReference type="NCBI Taxonomy" id="147558"/>
    <lineage>
        <taxon>Eukaryota</taxon>
        <taxon>Fungi</taxon>
        <taxon>Dikarya</taxon>
        <taxon>Ascomycota</taxon>
        <taxon>Pezizomycotina</taxon>
        <taxon>Dothideomycetes</taxon>
        <taxon>Pleosporomycetidae</taxon>
        <taxon>Pleosporales</taxon>
        <taxon>Massarineae</taxon>
        <taxon>Massarinaceae</taxon>
        <taxon>Byssothecium</taxon>
    </lineage>
</organism>